<comment type="caution">
    <text evidence="1">The sequence shown here is derived from an EMBL/GenBank/DDBJ whole genome shotgun (WGS) entry which is preliminary data.</text>
</comment>
<evidence type="ECO:0000313" key="2">
    <source>
        <dbReference type="Proteomes" id="UP000653127"/>
    </source>
</evidence>
<dbReference type="EMBL" id="JACRST010000012">
    <property type="protein sequence ID" value="MBC8547014.1"/>
    <property type="molecule type" value="Genomic_DNA"/>
</dbReference>
<dbReference type="RefSeq" id="WP_249283108.1">
    <property type="nucleotide sequence ID" value="NZ_JACRST010000012.1"/>
</dbReference>
<protein>
    <submittedName>
        <fullName evidence="1">Uncharacterized protein</fullName>
    </submittedName>
</protein>
<dbReference type="AlphaFoldDB" id="A0A926E0P1"/>
<evidence type="ECO:0000313" key="1">
    <source>
        <dbReference type="EMBL" id="MBC8547014.1"/>
    </source>
</evidence>
<gene>
    <name evidence="1" type="ORF">H8711_08725</name>
</gene>
<dbReference type="Proteomes" id="UP000653127">
    <property type="component" value="Unassembled WGS sequence"/>
</dbReference>
<reference evidence="1" key="1">
    <citation type="submission" date="2020-08" db="EMBL/GenBank/DDBJ databases">
        <title>Genome public.</title>
        <authorList>
            <person name="Liu C."/>
            <person name="Sun Q."/>
        </authorList>
    </citation>
    <scope>NUCLEOTIDE SEQUENCE</scope>
    <source>
        <strain evidence="1">NSJ-31</strain>
    </source>
</reference>
<organism evidence="1 2">
    <name type="scientific">Ligaoa zhengdingensis</name>
    <dbReference type="NCBI Taxonomy" id="2763658"/>
    <lineage>
        <taxon>Bacteria</taxon>
        <taxon>Bacillati</taxon>
        <taxon>Bacillota</taxon>
        <taxon>Clostridia</taxon>
        <taxon>Eubacteriales</taxon>
        <taxon>Oscillospiraceae</taxon>
        <taxon>Ligaoa</taxon>
    </lineage>
</organism>
<proteinExistence type="predicted"/>
<sequence length="102" mass="11421">MNEEWSNNACRGYVIKAMKNCGFSAKDIHQVLVELYEVLTSALWRRRRTITKTGSPDLGPTWPEAWSGTKGQHSLPGAVLSLFPTGTMWENAGSQPTTQRRL</sequence>
<accession>A0A926E0P1</accession>
<keyword evidence="2" id="KW-1185">Reference proteome</keyword>
<name>A0A926E0P1_9FIRM</name>